<protein>
    <submittedName>
        <fullName evidence="1">Uncharacterized protein</fullName>
    </submittedName>
</protein>
<name>A0A383DXW9_9ZZZZ</name>
<evidence type="ECO:0000313" key="1">
    <source>
        <dbReference type="EMBL" id="SVE49376.1"/>
    </source>
</evidence>
<feature type="non-terminal residue" evidence="1">
    <location>
        <position position="58"/>
    </location>
</feature>
<accession>A0A383DXW9</accession>
<sequence>VSLFPKCQLHSAGGRLPDGRAAGKVEAPAWPITLPLGQTVSIFAAKQSIASWLRNIEL</sequence>
<organism evidence="1">
    <name type="scientific">marine metagenome</name>
    <dbReference type="NCBI Taxonomy" id="408172"/>
    <lineage>
        <taxon>unclassified sequences</taxon>
        <taxon>metagenomes</taxon>
        <taxon>ecological metagenomes</taxon>
    </lineage>
</organism>
<dbReference type="AlphaFoldDB" id="A0A383DXW9"/>
<proteinExistence type="predicted"/>
<dbReference type="EMBL" id="UINC01221161">
    <property type="protein sequence ID" value="SVE49376.1"/>
    <property type="molecule type" value="Genomic_DNA"/>
</dbReference>
<feature type="non-terminal residue" evidence="1">
    <location>
        <position position="1"/>
    </location>
</feature>
<gene>
    <name evidence="1" type="ORF">METZ01_LOCUS502230</name>
</gene>
<reference evidence="1" key="1">
    <citation type="submission" date="2018-05" db="EMBL/GenBank/DDBJ databases">
        <authorList>
            <person name="Lanie J.A."/>
            <person name="Ng W.-L."/>
            <person name="Kazmierczak K.M."/>
            <person name="Andrzejewski T.M."/>
            <person name="Davidsen T.M."/>
            <person name="Wayne K.J."/>
            <person name="Tettelin H."/>
            <person name="Glass J.I."/>
            <person name="Rusch D."/>
            <person name="Podicherti R."/>
            <person name="Tsui H.-C.T."/>
            <person name="Winkler M.E."/>
        </authorList>
    </citation>
    <scope>NUCLEOTIDE SEQUENCE</scope>
</reference>